<comment type="caution">
    <text evidence="2">The sequence shown here is derived from an EMBL/GenBank/DDBJ whole genome shotgun (WGS) entry which is preliminary data.</text>
</comment>
<dbReference type="EMBL" id="JADBEC010000003">
    <property type="protein sequence ID" value="MBE1509338.1"/>
    <property type="molecule type" value="Genomic_DNA"/>
</dbReference>
<organism evidence="2 3">
    <name type="scientific">Rhizobium viscosum</name>
    <name type="common">Arthrobacter viscosus</name>
    <dbReference type="NCBI Taxonomy" id="1673"/>
    <lineage>
        <taxon>Bacteria</taxon>
        <taxon>Pseudomonadati</taxon>
        <taxon>Pseudomonadota</taxon>
        <taxon>Alphaproteobacteria</taxon>
        <taxon>Hyphomicrobiales</taxon>
        <taxon>Rhizobiaceae</taxon>
        <taxon>Rhizobium/Agrobacterium group</taxon>
        <taxon>Rhizobium</taxon>
    </lineage>
</organism>
<feature type="domain" description="Helix-turn-helix" evidence="1">
    <location>
        <begin position="6"/>
        <end position="52"/>
    </location>
</feature>
<evidence type="ECO:0000313" key="3">
    <source>
        <dbReference type="Proteomes" id="UP000620262"/>
    </source>
</evidence>
<dbReference type="RefSeq" id="WP_192732945.1">
    <property type="nucleotide sequence ID" value="NZ_BAAAVL010000015.1"/>
</dbReference>
<reference evidence="2 3" key="1">
    <citation type="submission" date="2020-10" db="EMBL/GenBank/DDBJ databases">
        <title>Sequencing the genomes of 1000 actinobacteria strains.</title>
        <authorList>
            <person name="Klenk H.-P."/>
        </authorList>
    </citation>
    <scope>NUCLEOTIDE SEQUENCE [LARGE SCALE GENOMIC DNA]</scope>
    <source>
        <strain evidence="2 3">DSM 7307</strain>
    </source>
</reference>
<dbReference type="Proteomes" id="UP000620262">
    <property type="component" value="Unassembled WGS sequence"/>
</dbReference>
<keyword evidence="3" id="KW-1185">Reference proteome</keyword>
<gene>
    <name evidence="2" type="ORF">H4W29_006585</name>
</gene>
<protein>
    <submittedName>
        <fullName evidence="2">Excisionase family DNA binding protein</fullName>
    </submittedName>
</protein>
<dbReference type="NCBIfam" id="TIGR01764">
    <property type="entry name" value="excise"/>
    <property type="match status" value="1"/>
</dbReference>
<proteinExistence type="predicted"/>
<dbReference type="InterPro" id="IPR041657">
    <property type="entry name" value="HTH_17"/>
</dbReference>
<dbReference type="InterPro" id="IPR010093">
    <property type="entry name" value="SinI_DNA-bd"/>
</dbReference>
<sequence>MTSEEFYTAEQAAERLKLHPKTVLRLIREKRLRATRIGKSYRILRSDLEAFAGVSNSAPAPQAEVYVTSIVEVPDLSAEISNRLTVLMQAMLISRHRRPHAMQFNAAYDAERQLQKFILIGTPSDTAELLNSLDAYLKALR</sequence>
<dbReference type="Pfam" id="PF12728">
    <property type="entry name" value="HTH_17"/>
    <property type="match status" value="1"/>
</dbReference>
<evidence type="ECO:0000313" key="2">
    <source>
        <dbReference type="EMBL" id="MBE1509338.1"/>
    </source>
</evidence>
<name>A0ABR9J1H8_RHIVS</name>
<accession>A0ABR9J1H8</accession>
<evidence type="ECO:0000259" key="1">
    <source>
        <dbReference type="Pfam" id="PF12728"/>
    </source>
</evidence>